<gene>
    <name evidence="2" type="ORF">ACG04Q_21385</name>
</gene>
<feature type="chain" id="PRO_5046362888" evidence="1">
    <location>
        <begin position="22"/>
        <end position="242"/>
    </location>
</feature>
<keyword evidence="3" id="KW-1185">Reference proteome</keyword>
<comment type="caution">
    <text evidence="2">The sequence shown here is derived from an EMBL/GenBank/DDBJ whole genome shotgun (WGS) entry which is preliminary data.</text>
</comment>
<dbReference type="SUPFAM" id="SSF56935">
    <property type="entry name" value="Porins"/>
    <property type="match status" value="1"/>
</dbReference>
<dbReference type="EMBL" id="JBIGHX010000009">
    <property type="protein sequence ID" value="MFG6464137.1"/>
    <property type="molecule type" value="Genomic_DNA"/>
</dbReference>
<keyword evidence="1" id="KW-0732">Signal</keyword>
<dbReference type="Proteomes" id="UP001606302">
    <property type="component" value="Unassembled WGS sequence"/>
</dbReference>
<protein>
    <submittedName>
        <fullName evidence="2">TorF family putative porin</fullName>
    </submittedName>
</protein>
<evidence type="ECO:0000313" key="3">
    <source>
        <dbReference type="Proteomes" id="UP001606302"/>
    </source>
</evidence>
<organism evidence="2 3">
    <name type="scientific">Pelomonas lactea</name>
    <dbReference type="NCBI Taxonomy" id="3299030"/>
    <lineage>
        <taxon>Bacteria</taxon>
        <taxon>Pseudomonadati</taxon>
        <taxon>Pseudomonadota</taxon>
        <taxon>Betaproteobacteria</taxon>
        <taxon>Burkholderiales</taxon>
        <taxon>Sphaerotilaceae</taxon>
        <taxon>Roseateles</taxon>
    </lineage>
</organism>
<proteinExistence type="predicted"/>
<name>A0ABW7GQ88_9BURK</name>
<evidence type="ECO:0000313" key="2">
    <source>
        <dbReference type="EMBL" id="MFG6464137.1"/>
    </source>
</evidence>
<sequence>MKLSPSLIALALSAVVLPAFADEPAPDPLSFNVGAVSEYRYRGISQTRLKPALQGGVDYAAPNGFYVGAWASTIKWIKDAGGDSKVEVDLYGGYKTEVSKGLTLDVGLLQYVYSGNKLNPSANTLEIYGALSFGPVTAKYSHSTTNLFGFADSKGSGYFDVTATFDLGDGMTLAPHVGHQTVHRNSAASYTDYSLTLAKDFSGLVVSAAVIGTDAKKSVYTSAVGDKFLGKTSVVVGLKKTF</sequence>
<dbReference type="RefSeq" id="WP_394513439.1">
    <property type="nucleotide sequence ID" value="NZ_JBIGHX010000009.1"/>
</dbReference>
<dbReference type="NCBIfam" id="TIGR02001">
    <property type="entry name" value="gcw_chp"/>
    <property type="match status" value="1"/>
</dbReference>
<dbReference type="Pfam" id="PF09694">
    <property type="entry name" value="Gcw_chp"/>
    <property type="match status" value="1"/>
</dbReference>
<evidence type="ECO:0000256" key="1">
    <source>
        <dbReference type="SAM" id="SignalP"/>
    </source>
</evidence>
<reference evidence="2 3" key="1">
    <citation type="submission" date="2024-08" db="EMBL/GenBank/DDBJ databases">
        <authorList>
            <person name="Lu H."/>
        </authorList>
    </citation>
    <scope>NUCLEOTIDE SEQUENCE [LARGE SCALE GENOMIC DNA]</scope>
    <source>
        <strain evidence="2 3">DXS20W</strain>
    </source>
</reference>
<accession>A0ABW7GQ88</accession>
<dbReference type="InterPro" id="IPR010239">
    <property type="entry name" value="CHP02001"/>
</dbReference>
<feature type="signal peptide" evidence="1">
    <location>
        <begin position="1"/>
        <end position="21"/>
    </location>
</feature>